<reference evidence="2 3" key="1">
    <citation type="journal article" date="2011" name="ISME J.">
        <title>Community ecology of hot spring cyanobacterial mats: predominant populations and their functional potential.</title>
        <authorList>
            <person name="Klatt C.G."/>
            <person name="Wood J.M."/>
            <person name="Rusch D.B."/>
            <person name="Bateson M.M."/>
            <person name="Hamamura N."/>
            <person name="Heidelberg J.F."/>
            <person name="Grossman A.R."/>
            <person name="Bhaya D."/>
            <person name="Cohan F.M."/>
            <person name="Kuhl M."/>
            <person name="Bryant D.A."/>
            <person name="Ward D.M."/>
        </authorList>
    </citation>
    <scope>NUCLEOTIDE SEQUENCE [LARGE SCALE GENOMIC DNA]</scope>
    <source>
        <strain evidence="2">OS</strain>
    </source>
</reference>
<accession>A0A395M2V8</accession>
<dbReference type="InterPro" id="IPR019534">
    <property type="entry name" value="DUF2452"/>
</dbReference>
<dbReference type="Proteomes" id="UP000266389">
    <property type="component" value="Unassembled WGS sequence"/>
</dbReference>
<proteinExistence type="predicted"/>
<evidence type="ECO:0000313" key="3">
    <source>
        <dbReference type="Proteomes" id="UP000266389"/>
    </source>
</evidence>
<feature type="coiled-coil region" evidence="1">
    <location>
        <begin position="55"/>
        <end position="82"/>
    </location>
</feature>
<comment type="caution">
    <text evidence="2">The sequence shown here is derived from an EMBL/GenBank/DDBJ whole genome shotgun (WGS) entry which is preliminary data.</text>
</comment>
<keyword evidence="1" id="KW-0175">Coiled coil</keyword>
<dbReference type="EMBL" id="PHFL01000045">
    <property type="protein sequence ID" value="RFM24254.1"/>
    <property type="molecule type" value="Genomic_DNA"/>
</dbReference>
<sequence>MKENEIDLSKIDLERLKDRTTDIPGLLPYAHTSGSALVKPEDMGKVKGRAVAAMYQQTDMQMAQLYEQMKLLAEQANAIKKRVEISERIYRAKMSFEPVISHVYYLYRRPNGEDFLSLVAPHEWGRSAQSLEFVAKVRLLADHTWEVLEHSASLST</sequence>
<dbReference type="AlphaFoldDB" id="A0A395M2V8"/>
<name>A0A395M2V8_9BACT</name>
<evidence type="ECO:0000256" key="1">
    <source>
        <dbReference type="SAM" id="Coils"/>
    </source>
</evidence>
<gene>
    <name evidence="2" type="ORF">D0433_07250</name>
</gene>
<dbReference type="Pfam" id="PF10504">
    <property type="entry name" value="DUF2452"/>
    <property type="match status" value="1"/>
</dbReference>
<protein>
    <submittedName>
        <fullName evidence="2">DUF2452 domain-containing protein</fullName>
    </submittedName>
</protein>
<evidence type="ECO:0000313" key="2">
    <source>
        <dbReference type="EMBL" id="RFM24254.1"/>
    </source>
</evidence>
<organism evidence="2 3">
    <name type="scientific">Candidatus Thermochlorobacter aerophilus</name>
    <dbReference type="NCBI Taxonomy" id="1868324"/>
    <lineage>
        <taxon>Bacteria</taxon>
        <taxon>Pseudomonadati</taxon>
        <taxon>Chlorobiota</taxon>
        <taxon>Chlorobiia</taxon>
        <taxon>Chlorobiales</taxon>
        <taxon>Candidatus Thermochlorobacteriaceae</taxon>
        <taxon>Candidatus Thermochlorobacter</taxon>
    </lineage>
</organism>